<dbReference type="KEGG" id="tpf:TPHA_0B02750"/>
<dbReference type="GeneID" id="11534815"/>
<sequence length="363" mass="41962">MAFNSFSSSFNKKFQELSEKTQEMTSTIPHVAQNTQRLMKEKLGQAKDISTLPQEYVELETKIDTMKEIYEHFLKVTMVYEKESYDYPKEFGESFWEFTDSVGEKFSALNISEHNNKVKIPKTLNYALHNVFLTANEKVKLLHEPLDNSLSETLASLSETEADIAEARLHQDSLVKSRINYQLKEELSQNFERAAKYRKAVHHKRFNYDVAKTNFEHAKPEKQATLSAQADILKDEFEQATKDATIVMQEIISNSRLEHILKELAVSQLVYHQRSTDLLNKFLDAQNDAITERERREIVSGNADMIGRPSEANTYERELEDRKDKQDTSEIKMDDNESINSKVASETKPEEELDTELEAEDGK</sequence>
<reference evidence="2 3" key="1">
    <citation type="journal article" date="2011" name="Proc. Natl. Acad. Sci. U.S.A.">
        <title>Evolutionary erosion of yeast sex chromosomes by mating-type switching accidents.</title>
        <authorList>
            <person name="Gordon J.L."/>
            <person name="Armisen D."/>
            <person name="Proux-Wera E."/>
            <person name="Oheigeartaigh S.S."/>
            <person name="Byrne K.P."/>
            <person name="Wolfe K.H."/>
        </authorList>
    </citation>
    <scope>NUCLEOTIDE SEQUENCE [LARGE SCALE GENOMIC DNA]</scope>
    <source>
        <strain evidence="3">ATCC 24235 / CBS 4417 / NBRC 1672 / NRRL Y-8282 / UCD 70-5</strain>
    </source>
</reference>
<feature type="compositionally biased region" description="Acidic residues" evidence="1">
    <location>
        <begin position="351"/>
        <end position="363"/>
    </location>
</feature>
<accession>G8BPL6</accession>
<dbReference type="SUPFAM" id="SSF103657">
    <property type="entry name" value="BAR/IMD domain-like"/>
    <property type="match status" value="1"/>
</dbReference>
<dbReference type="InterPro" id="IPR027267">
    <property type="entry name" value="AH/BAR_dom_sf"/>
</dbReference>
<dbReference type="Proteomes" id="UP000005666">
    <property type="component" value="Chromosome 2"/>
</dbReference>
<proteinExistence type="predicted"/>
<dbReference type="AlphaFoldDB" id="G8BPL6"/>
<organism evidence="2 3">
    <name type="scientific">Tetrapisispora phaffii (strain ATCC 24235 / CBS 4417 / NBRC 1672 / NRRL Y-8282 / UCD 70-5)</name>
    <name type="common">Yeast</name>
    <name type="synonym">Fabospora phaffii</name>
    <dbReference type="NCBI Taxonomy" id="1071381"/>
    <lineage>
        <taxon>Eukaryota</taxon>
        <taxon>Fungi</taxon>
        <taxon>Dikarya</taxon>
        <taxon>Ascomycota</taxon>
        <taxon>Saccharomycotina</taxon>
        <taxon>Saccharomycetes</taxon>
        <taxon>Saccharomycetales</taxon>
        <taxon>Saccharomycetaceae</taxon>
        <taxon>Tetrapisispora</taxon>
    </lineage>
</organism>
<name>G8BPL6_TETPH</name>
<dbReference type="EMBL" id="HE612857">
    <property type="protein sequence ID" value="CCE61947.1"/>
    <property type="molecule type" value="Genomic_DNA"/>
</dbReference>
<dbReference type="eggNOG" id="ENOG502SHVQ">
    <property type="taxonomic scope" value="Eukaryota"/>
</dbReference>
<dbReference type="HOGENOM" id="CLU_059017_0_0_1"/>
<feature type="region of interest" description="Disordered" evidence="1">
    <location>
        <begin position="300"/>
        <end position="363"/>
    </location>
</feature>
<evidence type="ECO:0000313" key="3">
    <source>
        <dbReference type="Proteomes" id="UP000005666"/>
    </source>
</evidence>
<evidence type="ECO:0000256" key="1">
    <source>
        <dbReference type="SAM" id="MobiDB-lite"/>
    </source>
</evidence>
<keyword evidence="3" id="KW-1185">Reference proteome</keyword>
<dbReference type="OMA" id="EATHLMK"/>
<dbReference type="OrthoDB" id="5549748at2759"/>
<dbReference type="InterPro" id="IPR018859">
    <property type="entry name" value="BAR_dom-cont"/>
</dbReference>
<evidence type="ECO:0008006" key="4">
    <source>
        <dbReference type="Google" id="ProtNLM"/>
    </source>
</evidence>
<evidence type="ECO:0000313" key="2">
    <source>
        <dbReference type="EMBL" id="CCE61947.1"/>
    </source>
</evidence>
<dbReference type="Gene3D" id="1.20.1270.60">
    <property type="entry name" value="Arfaptin homology (AH) domain/BAR domain"/>
    <property type="match status" value="1"/>
</dbReference>
<dbReference type="Pfam" id="PF10455">
    <property type="entry name" value="BAR_2"/>
    <property type="match status" value="1"/>
</dbReference>
<gene>
    <name evidence="2" type="primary">TPHA0B02750</name>
    <name evidence="2" type="ordered locus">TPHA_0B02750</name>
</gene>
<protein>
    <recommendedName>
        <fullName evidence="4">BAR domain-containing protein</fullName>
    </recommendedName>
</protein>
<dbReference type="RefSeq" id="XP_003684381.1">
    <property type="nucleotide sequence ID" value="XM_003684333.1"/>
</dbReference>
<feature type="compositionally biased region" description="Basic and acidic residues" evidence="1">
    <location>
        <begin position="314"/>
        <end position="335"/>
    </location>
</feature>